<dbReference type="KEGG" id="scyp:JYB88_09985"/>
<evidence type="ECO:0000313" key="2">
    <source>
        <dbReference type="Proteomes" id="UP000663281"/>
    </source>
</evidence>
<accession>A0A975AJ19</accession>
<proteinExistence type="predicted"/>
<protein>
    <submittedName>
        <fullName evidence="1">Uncharacterized protein</fullName>
    </submittedName>
</protein>
<reference evidence="1 2" key="1">
    <citation type="submission" date="2021-03" db="EMBL/GenBank/DDBJ databases">
        <title>Novel species identification of genus Shewanella.</title>
        <authorList>
            <person name="Liu G."/>
            <person name="Zhang Q."/>
        </authorList>
    </citation>
    <scope>NUCLEOTIDE SEQUENCE [LARGE SCALE GENOMIC DNA]</scope>
    <source>
        <strain evidence="1 2">FJAT-53726</strain>
    </source>
</reference>
<gene>
    <name evidence="1" type="ORF">JYB88_09985</name>
</gene>
<keyword evidence="2" id="KW-1185">Reference proteome</keyword>
<dbReference type="AlphaFoldDB" id="A0A975AJ19"/>
<name>A0A975AJ19_9GAMM</name>
<evidence type="ECO:0000313" key="1">
    <source>
        <dbReference type="EMBL" id="QSX28620.1"/>
    </source>
</evidence>
<organism evidence="1 2">
    <name type="scientific">Shewanella cyperi</name>
    <dbReference type="NCBI Taxonomy" id="2814292"/>
    <lineage>
        <taxon>Bacteria</taxon>
        <taxon>Pseudomonadati</taxon>
        <taxon>Pseudomonadota</taxon>
        <taxon>Gammaproteobacteria</taxon>
        <taxon>Alteromonadales</taxon>
        <taxon>Shewanellaceae</taxon>
        <taxon>Shewanella</taxon>
    </lineage>
</organism>
<dbReference type="EMBL" id="CP071504">
    <property type="protein sequence ID" value="QSX28620.1"/>
    <property type="molecule type" value="Genomic_DNA"/>
</dbReference>
<dbReference type="Proteomes" id="UP000663281">
    <property type="component" value="Chromosome"/>
</dbReference>
<dbReference type="RefSeq" id="WP_207324015.1">
    <property type="nucleotide sequence ID" value="NZ_CP071504.1"/>
</dbReference>
<sequence>MNPQDKNELTVLELEEIENALSELEASGALRVLEALYKLGALRALEVNGWSGLRRKLTEQQQLAEFNRKRLDEQREQERQDAFLRARAIELGESCAAFEFDAAALGRLTPEHRGVLKRNAQIIEAHDEGLFAPGEFEKIKRLFGFWTAWYNYEKSLTAKERISTSPMLIYGD</sequence>